<feature type="domain" description="Heterokaryon incompatibility" evidence="1">
    <location>
        <begin position="22"/>
        <end position="108"/>
    </location>
</feature>
<evidence type="ECO:0000313" key="3">
    <source>
        <dbReference type="Proteomes" id="UP000008177"/>
    </source>
</evidence>
<dbReference type="PANTHER" id="PTHR10622:SF10">
    <property type="entry name" value="HET DOMAIN-CONTAINING PROTEIN"/>
    <property type="match status" value="1"/>
</dbReference>
<dbReference type="Proteomes" id="UP000008177">
    <property type="component" value="Unplaced contigs"/>
</dbReference>
<sequence>MRLINTSSLCLEEFYDGHIPAYAILSHRWGKKEVTFHDMQAGNCMDIEGFAKIKGCCKQAGLDGWTYVWIDTCCIDKASSAELSEAINSMFQWYQKAEICYAYLSDVENRPDSSKPVELESSDWFKRGWTLQELLAPKKLAFFDRNWDLIGSKEHLQDDLRKITGILDMDNWRRASIAQKMSWASRRSTTRVEDQAYSLLGLFDVNMAPLYGEGKKAFMRLQLEILAVSDDESIFAWRDPSETGGGLLAHSPEAFRDSAEIVSKPFDTIQKWNPNSTRRPHLMTNKGLQLELPLATPFTDCSCGYVRHLAHESSAYPSDTKLAPLQCCYEGNTKSGNPHVLAVYLIRNRGNEFSRIDPESIETIDIRQLDRSPLSRLKTEKSPCLDKFPESRIQEYMESIFVRQHQPIDGVLDPYEVFVETKAFAELGFTMITEWLSNTRQTKTIKIKDGIRVQTNQLQPNGMTAIITFTQGGSIERGYLGIYAFVLNITITSRGPLVSLMEVPVHQKQRIIEYEQESFNDGRSPHAESLLERHHAGDLIAPILTKAKDIPPWLKYRVLFAFKERALQTHCVEFIELASESNPVLVRNVLPTIATALHCDEMIVFSGTEFQPLKSIFTFFVTRMQKLRPCYCLPWLKKTEIVQFHSYLPTARTLLAITLSNLKGLSILLRRGNILGVLRRKRHFAHQAYHWNTLVPASQTKRSARSKARPIIVIEAPI</sequence>
<dbReference type="PANTHER" id="PTHR10622">
    <property type="entry name" value="HET DOMAIN-CONTAINING PROTEIN"/>
    <property type="match status" value="1"/>
</dbReference>
<organism evidence="2 3">
    <name type="scientific">Botryotinia fuckeliana (strain T4)</name>
    <name type="common">Noble rot fungus</name>
    <name type="synonym">Botrytis cinerea</name>
    <dbReference type="NCBI Taxonomy" id="999810"/>
    <lineage>
        <taxon>Eukaryota</taxon>
        <taxon>Fungi</taxon>
        <taxon>Dikarya</taxon>
        <taxon>Ascomycota</taxon>
        <taxon>Pezizomycotina</taxon>
        <taxon>Leotiomycetes</taxon>
        <taxon>Helotiales</taxon>
        <taxon>Sclerotiniaceae</taxon>
        <taxon>Botrytis</taxon>
    </lineage>
</organism>
<dbReference type="OrthoDB" id="674604at2759"/>
<dbReference type="STRING" id="999810.G2Y132"/>
<protein>
    <recommendedName>
        <fullName evidence="1">Heterokaryon incompatibility domain-containing protein</fullName>
    </recommendedName>
</protein>
<dbReference type="eggNOG" id="KOG4177">
    <property type="taxonomic scope" value="Eukaryota"/>
</dbReference>
<accession>G2Y132</accession>
<reference evidence="3" key="1">
    <citation type="journal article" date="2011" name="PLoS Genet.">
        <title>Genomic analysis of the necrotrophic fungal pathogens Sclerotinia sclerotiorum and Botrytis cinerea.</title>
        <authorList>
            <person name="Amselem J."/>
            <person name="Cuomo C.A."/>
            <person name="van Kan J.A."/>
            <person name="Viaud M."/>
            <person name="Benito E.P."/>
            <person name="Couloux A."/>
            <person name="Coutinho P.M."/>
            <person name="de Vries R.P."/>
            <person name="Dyer P.S."/>
            <person name="Fillinger S."/>
            <person name="Fournier E."/>
            <person name="Gout L."/>
            <person name="Hahn M."/>
            <person name="Kohn L."/>
            <person name="Lapalu N."/>
            <person name="Plummer K.M."/>
            <person name="Pradier J.M."/>
            <person name="Quevillon E."/>
            <person name="Sharon A."/>
            <person name="Simon A."/>
            <person name="ten Have A."/>
            <person name="Tudzynski B."/>
            <person name="Tudzynski P."/>
            <person name="Wincker P."/>
            <person name="Andrew M."/>
            <person name="Anthouard V."/>
            <person name="Beever R.E."/>
            <person name="Beffa R."/>
            <person name="Benoit I."/>
            <person name="Bouzid O."/>
            <person name="Brault B."/>
            <person name="Chen Z."/>
            <person name="Choquer M."/>
            <person name="Collemare J."/>
            <person name="Cotton P."/>
            <person name="Danchin E.G."/>
            <person name="Da Silva C."/>
            <person name="Gautier A."/>
            <person name="Giraud C."/>
            <person name="Giraud T."/>
            <person name="Gonzalez C."/>
            <person name="Grossetete S."/>
            <person name="Guldener U."/>
            <person name="Henrissat B."/>
            <person name="Howlett B.J."/>
            <person name="Kodira C."/>
            <person name="Kretschmer M."/>
            <person name="Lappartient A."/>
            <person name="Leroch M."/>
            <person name="Levis C."/>
            <person name="Mauceli E."/>
            <person name="Neuveglise C."/>
            <person name="Oeser B."/>
            <person name="Pearson M."/>
            <person name="Poulain J."/>
            <person name="Poussereau N."/>
            <person name="Quesneville H."/>
            <person name="Rascle C."/>
            <person name="Schumacher J."/>
            <person name="Segurens B."/>
            <person name="Sexton A."/>
            <person name="Silva E."/>
            <person name="Sirven C."/>
            <person name="Soanes D.M."/>
            <person name="Talbot N.J."/>
            <person name="Templeton M."/>
            <person name="Yandava C."/>
            <person name="Yarden O."/>
            <person name="Zeng Q."/>
            <person name="Rollins J.A."/>
            <person name="Lebrun M.H."/>
            <person name="Dickman M."/>
        </authorList>
    </citation>
    <scope>NUCLEOTIDE SEQUENCE [LARGE SCALE GENOMIC DNA]</scope>
    <source>
        <strain evidence="3">T4</strain>
    </source>
</reference>
<gene>
    <name evidence="2" type="ORF">BofuT4_P118970.1</name>
</gene>
<dbReference type="Pfam" id="PF06985">
    <property type="entry name" value="HET"/>
    <property type="match status" value="1"/>
</dbReference>
<dbReference type="AlphaFoldDB" id="G2Y132"/>
<dbReference type="InterPro" id="IPR010730">
    <property type="entry name" value="HET"/>
</dbReference>
<dbReference type="HOGENOM" id="CLU_000288_138_13_1"/>
<proteinExistence type="predicted"/>
<evidence type="ECO:0000313" key="2">
    <source>
        <dbReference type="EMBL" id="CCD46347.1"/>
    </source>
</evidence>
<evidence type="ECO:0000259" key="1">
    <source>
        <dbReference type="Pfam" id="PF06985"/>
    </source>
</evidence>
<dbReference type="EMBL" id="FQ790281">
    <property type="protein sequence ID" value="CCD46347.1"/>
    <property type="molecule type" value="Genomic_DNA"/>
</dbReference>
<name>G2Y132_BOTF4</name>
<dbReference type="InParanoid" id="G2Y132"/>